<dbReference type="SUPFAM" id="SSF140453">
    <property type="entry name" value="EsxAB dimer-like"/>
    <property type="match status" value="1"/>
</dbReference>
<dbReference type="InterPro" id="IPR036689">
    <property type="entry name" value="ESAT-6-like_sf"/>
</dbReference>
<dbReference type="OrthoDB" id="4204653at2"/>
<dbReference type="AlphaFoldDB" id="A0A367EHE7"/>
<feature type="region of interest" description="Disordered" evidence="1">
    <location>
        <begin position="147"/>
        <end position="177"/>
    </location>
</feature>
<evidence type="ECO:0000313" key="3">
    <source>
        <dbReference type="Proteomes" id="UP000253507"/>
    </source>
</evidence>
<keyword evidence="3" id="KW-1185">Reference proteome</keyword>
<dbReference type="Gene3D" id="1.10.287.1060">
    <property type="entry name" value="ESAT-6-like"/>
    <property type="match status" value="1"/>
</dbReference>
<feature type="region of interest" description="Disordered" evidence="1">
    <location>
        <begin position="61"/>
        <end position="80"/>
    </location>
</feature>
<protein>
    <recommendedName>
        <fullName evidence="4">WXG100 family type VII secretion target</fullName>
    </recommendedName>
</protein>
<dbReference type="RefSeq" id="WP_114016880.1">
    <property type="nucleotide sequence ID" value="NZ_QOIM01000037.1"/>
</dbReference>
<dbReference type="GO" id="GO:0009306">
    <property type="term" value="P:protein secretion"/>
    <property type="evidence" value="ECO:0007669"/>
    <property type="project" value="InterPro"/>
</dbReference>
<organism evidence="2 3">
    <name type="scientific">Streptomyces reniochalinae</name>
    <dbReference type="NCBI Taxonomy" id="2250578"/>
    <lineage>
        <taxon>Bacteria</taxon>
        <taxon>Bacillati</taxon>
        <taxon>Actinomycetota</taxon>
        <taxon>Actinomycetes</taxon>
        <taxon>Kitasatosporales</taxon>
        <taxon>Streptomycetaceae</taxon>
        <taxon>Streptomyces</taxon>
    </lineage>
</organism>
<evidence type="ECO:0000256" key="1">
    <source>
        <dbReference type="SAM" id="MobiDB-lite"/>
    </source>
</evidence>
<reference evidence="2 3" key="1">
    <citation type="submission" date="2018-06" db="EMBL/GenBank/DDBJ databases">
        <title>Streptomyces reniochalinae sp. nov. and Streptomyces diacarnus sp. nov. from marine sponges.</title>
        <authorList>
            <person name="Li L."/>
        </authorList>
    </citation>
    <scope>NUCLEOTIDE SEQUENCE [LARGE SCALE GENOMIC DNA]</scope>
    <source>
        <strain evidence="2 3">LHW50302</strain>
    </source>
</reference>
<name>A0A367EHE7_9ACTN</name>
<dbReference type="Proteomes" id="UP000253507">
    <property type="component" value="Unassembled WGS sequence"/>
</dbReference>
<dbReference type="Pfam" id="PF10824">
    <property type="entry name" value="T7SS_ESX_EspC"/>
    <property type="match status" value="1"/>
</dbReference>
<comment type="caution">
    <text evidence="2">The sequence shown here is derived from an EMBL/GenBank/DDBJ whole genome shotgun (WGS) entry which is preliminary data.</text>
</comment>
<accession>A0A367EHE7</accession>
<sequence>MSFGQEWAGLVADARSRQSTSMQLNGAGDGDKGGGGKGGEKGLNVSAEVLRTFAGKADTVSDDFQKTDNETMRETEQVPGSLKGFASDEAFKDFQKLWREQMKYLDGLYTGVAKALRSAATSFKAEDVRRKAEIDKVVPSGVKPIQGPLYHPYANGTTEPMPGPYIPRTVDGDKPDF</sequence>
<feature type="compositionally biased region" description="Basic and acidic residues" evidence="1">
    <location>
        <begin position="29"/>
        <end position="40"/>
    </location>
</feature>
<gene>
    <name evidence="2" type="ORF">DQ392_19365</name>
</gene>
<dbReference type="EMBL" id="QOIM01000037">
    <property type="protein sequence ID" value="RCG17189.1"/>
    <property type="molecule type" value="Genomic_DNA"/>
</dbReference>
<proteinExistence type="predicted"/>
<evidence type="ECO:0000313" key="2">
    <source>
        <dbReference type="EMBL" id="RCG17189.1"/>
    </source>
</evidence>
<dbReference type="InterPro" id="IPR022536">
    <property type="entry name" value="EspC"/>
</dbReference>
<feature type="compositionally biased region" description="Basic and acidic residues" evidence="1">
    <location>
        <begin position="63"/>
        <end position="76"/>
    </location>
</feature>
<feature type="region of interest" description="Disordered" evidence="1">
    <location>
        <begin position="14"/>
        <end position="41"/>
    </location>
</feature>
<evidence type="ECO:0008006" key="4">
    <source>
        <dbReference type="Google" id="ProtNLM"/>
    </source>
</evidence>